<dbReference type="AlphaFoldDB" id="A0A0A9C241"/>
<proteinExistence type="predicted"/>
<accession>A0A0A9C241</accession>
<name>A0A0A9C241_ARUDO</name>
<protein>
    <submittedName>
        <fullName evidence="1">Uncharacterized protein</fullName>
    </submittedName>
</protein>
<evidence type="ECO:0000313" key="1">
    <source>
        <dbReference type="EMBL" id="JAD69596.1"/>
    </source>
</evidence>
<reference evidence="1" key="1">
    <citation type="submission" date="2014-09" db="EMBL/GenBank/DDBJ databases">
        <authorList>
            <person name="Magalhaes I.L.F."/>
            <person name="Oliveira U."/>
            <person name="Santos F.R."/>
            <person name="Vidigal T.H.D.A."/>
            <person name="Brescovit A.D."/>
            <person name="Santos A.J."/>
        </authorList>
    </citation>
    <scope>NUCLEOTIDE SEQUENCE</scope>
    <source>
        <tissue evidence="1">Shoot tissue taken approximately 20 cm above the soil surface</tissue>
    </source>
</reference>
<sequence length="64" mass="6935">MSLEMENSASTESTNRLSLKRHDSLFGDAEKVSGGKYHGSEVGSSFNLMIISHKCSICNGTVRV</sequence>
<organism evidence="1">
    <name type="scientific">Arundo donax</name>
    <name type="common">Giant reed</name>
    <name type="synonym">Donax arundinaceus</name>
    <dbReference type="NCBI Taxonomy" id="35708"/>
    <lineage>
        <taxon>Eukaryota</taxon>
        <taxon>Viridiplantae</taxon>
        <taxon>Streptophyta</taxon>
        <taxon>Embryophyta</taxon>
        <taxon>Tracheophyta</taxon>
        <taxon>Spermatophyta</taxon>
        <taxon>Magnoliopsida</taxon>
        <taxon>Liliopsida</taxon>
        <taxon>Poales</taxon>
        <taxon>Poaceae</taxon>
        <taxon>PACMAD clade</taxon>
        <taxon>Arundinoideae</taxon>
        <taxon>Arundineae</taxon>
        <taxon>Arundo</taxon>
    </lineage>
</organism>
<reference evidence="1" key="2">
    <citation type="journal article" date="2015" name="Data Brief">
        <title>Shoot transcriptome of the giant reed, Arundo donax.</title>
        <authorList>
            <person name="Barrero R.A."/>
            <person name="Guerrero F.D."/>
            <person name="Moolhuijzen P."/>
            <person name="Goolsby J.A."/>
            <person name="Tidwell J."/>
            <person name="Bellgard S.E."/>
            <person name="Bellgard M.I."/>
        </authorList>
    </citation>
    <scope>NUCLEOTIDE SEQUENCE</scope>
    <source>
        <tissue evidence="1">Shoot tissue taken approximately 20 cm above the soil surface</tissue>
    </source>
</reference>
<dbReference type="EMBL" id="GBRH01228299">
    <property type="protein sequence ID" value="JAD69596.1"/>
    <property type="molecule type" value="Transcribed_RNA"/>
</dbReference>